<dbReference type="PRINTS" id="PR00081">
    <property type="entry name" value="GDHRDH"/>
</dbReference>
<comment type="similarity">
    <text evidence="1">Belongs to the short-chain dehydrogenases/reductases (SDR) family.</text>
</comment>
<name>A0A7G5GN40_9BACT</name>
<dbReference type="AlphaFoldDB" id="A0A7G5GN40"/>
<evidence type="ECO:0000256" key="1">
    <source>
        <dbReference type="ARBA" id="ARBA00006484"/>
    </source>
</evidence>
<dbReference type="RefSeq" id="WP_182457399.1">
    <property type="nucleotide sequence ID" value="NZ_CP059732.1"/>
</dbReference>
<dbReference type="KEGG" id="sfol:H3H32_19875"/>
<keyword evidence="2" id="KW-0560">Oxidoreductase</keyword>
<reference evidence="3 4" key="1">
    <citation type="submission" date="2020-07" db="EMBL/GenBank/DDBJ databases">
        <title>Spirosoma foliorum sp. nov., isolated from the leaves on the Nejang mountain Korea, Republic of.</title>
        <authorList>
            <person name="Ho H."/>
            <person name="Lee Y.-J."/>
            <person name="Nurcahyanto D.-A."/>
            <person name="Kim S.-G."/>
        </authorList>
    </citation>
    <scope>NUCLEOTIDE SEQUENCE [LARGE SCALE GENOMIC DNA]</scope>
    <source>
        <strain evidence="3 4">PL0136</strain>
    </source>
</reference>
<proteinExistence type="inferred from homology"/>
<dbReference type="InterPro" id="IPR002347">
    <property type="entry name" value="SDR_fam"/>
</dbReference>
<evidence type="ECO:0000313" key="4">
    <source>
        <dbReference type="Proteomes" id="UP000515369"/>
    </source>
</evidence>
<dbReference type="Proteomes" id="UP000515369">
    <property type="component" value="Chromosome"/>
</dbReference>
<dbReference type="PANTHER" id="PTHR24321:SF8">
    <property type="entry name" value="ESTRADIOL 17-BETA-DEHYDROGENASE 8-RELATED"/>
    <property type="match status" value="1"/>
</dbReference>
<protein>
    <submittedName>
        <fullName evidence="3">SDR family oxidoreductase</fullName>
    </submittedName>
</protein>
<organism evidence="3 4">
    <name type="scientific">Spirosoma foliorum</name>
    <dbReference type="NCBI Taxonomy" id="2710596"/>
    <lineage>
        <taxon>Bacteria</taxon>
        <taxon>Pseudomonadati</taxon>
        <taxon>Bacteroidota</taxon>
        <taxon>Cytophagia</taxon>
        <taxon>Cytophagales</taxon>
        <taxon>Cytophagaceae</taxon>
        <taxon>Spirosoma</taxon>
    </lineage>
</organism>
<dbReference type="InterPro" id="IPR036291">
    <property type="entry name" value="NAD(P)-bd_dom_sf"/>
</dbReference>
<dbReference type="Pfam" id="PF13561">
    <property type="entry name" value="adh_short_C2"/>
    <property type="match status" value="1"/>
</dbReference>
<dbReference type="SUPFAM" id="SSF51735">
    <property type="entry name" value="NAD(P)-binding Rossmann-fold domains"/>
    <property type="match status" value="1"/>
</dbReference>
<evidence type="ECO:0000313" key="3">
    <source>
        <dbReference type="EMBL" id="QMW00282.1"/>
    </source>
</evidence>
<keyword evidence="4" id="KW-1185">Reference proteome</keyword>
<gene>
    <name evidence="3" type="ORF">H3H32_19875</name>
</gene>
<accession>A0A7G5GN40</accession>
<dbReference type="PANTHER" id="PTHR24321">
    <property type="entry name" value="DEHYDROGENASES, SHORT CHAIN"/>
    <property type="match status" value="1"/>
</dbReference>
<sequence length="82" mass="8546">MLDRNSCVNAISPGPVTTAIYDKMGVPAAGIEGYTQLVPMKRFGSPREIATIATFLASDDSSFVIGEEIVAGGGIGTLQRLT</sequence>
<dbReference type="Gene3D" id="3.40.50.720">
    <property type="entry name" value="NAD(P)-binding Rossmann-like Domain"/>
    <property type="match status" value="1"/>
</dbReference>
<evidence type="ECO:0000256" key="2">
    <source>
        <dbReference type="ARBA" id="ARBA00023002"/>
    </source>
</evidence>
<dbReference type="EMBL" id="CP059732">
    <property type="protein sequence ID" value="QMW00282.1"/>
    <property type="molecule type" value="Genomic_DNA"/>
</dbReference>
<dbReference type="GO" id="GO:0016491">
    <property type="term" value="F:oxidoreductase activity"/>
    <property type="evidence" value="ECO:0007669"/>
    <property type="project" value="UniProtKB-KW"/>
</dbReference>